<dbReference type="EMBL" id="GDKF01008557">
    <property type="protein sequence ID" value="JAT70065.1"/>
    <property type="molecule type" value="Transcribed_RNA"/>
</dbReference>
<dbReference type="GO" id="GO:0007165">
    <property type="term" value="P:signal transduction"/>
    <property type="evidence" value="ECO:0007669"/>
    <property type="project" value="TreeGrafter"/>
</dbReference>
<evidence type="ECO:0000256" key="2">
    <source>
        <dbReference type="SAM" id="MobiDB-lite"/>
    </source>
</evidence>
<reference evidence="3" key="1">
    <citation type="submission" date="2015-08" db="EMBL/GenBank/DDBJ databases">
        <authorList>
            <person name="Babu N.S."/>
            <person name="Beckwith C.J."/>
            <person name="Beseler K.G."/>
            <person name="Brison A."/>
            <person name="Carone J.V."/>
            <person name="Caskin T.P."/>
            <person name="Diamond M."/>
            <person name="Durham M.E."/>
            <person name="Foxe J.M."/>
            <person name="Go M."/>
            <person name="Henderson B.A."/>
            <person name="Jones I.B."/>
            <person name="McGettigan J.A."/>
            <person name="Micheletti S.J."/>
            <person name="Nasrallah M.E."/>
            <person name="Ortiz D."/>
            <person name="Piller C.R."/>
            <person name="Privatt S.R."/>
            <person name="Schneider S.L."/>
            <person name="Sharp S."/>
            <person name="Smith T.C."/>
            <person name="Stanton J.D."/>
            <person name="Ullery H.E."/>
            <person name="Wilson R.J."/>
            <person name="Serrano M.G."/>
            <person name="Buck G."/>
            <person name="Lee V."/>
            <person name="Wang Y."/>
            <person name="Carvalho R."/>
            <person name="Voegtly L."/>
            <person name="Shi R."/>
            <person name="Duckworth R."/>
            <person name="Johnson A."/>
            <person name="Loviza R."/>
            <person name="Walstead R."/>
            <person name="Shah Z."/>
            <person name="Kiflezghi M."/>
            <person name="Wade K."/>
            <person name="Ball S.L."/>
            <person name="Bradley K.W."/>
            <person name="Asai D.J."/>
            <person name="Bowman C.A."/>
            <person name="Russell D.A."/>
            <person name="Pope W.H."/>
            <person name="Jacobs-Sera D."/>
            <person name="Hendrix R.W."/>
            <person name="Hatfull G.F."/>
        </authorList>
    </citation>
    <scope>NUCLEOTIDE SEQUENCE</scope>
</reference>
<gene>
    <name evidence="3" type="ORF">g.81193</name>
</gene>
<feature type="compositionally biased region" description="Low complexity" evidence="2">
    <location>
        <begin position="501"/>
        <end position="514"/>
    </location>
</feature>
<feature type="compositionally biased region" description="Gly residues" evidence="2">
    <location>
        <begin position="43"/>
        <end position="59"/>
    </location>
</feature>
<feature type="region of interest" description="Disordered" evidence="2">
    <location>
        <begin position="371"/>
        <end position="418"/>
    </location>
</feature>
<feature type="region of interest" description="Disordered" evidence="2">
    <location>
        <begin position="258"/>
        <end position="278"/>
    </location>
</feature>
<dbReference type="Pfam" id="PF05794">
    <property type="entry name" value="Tcp11"/>
    <property type="match status" value="1"/>
</dbReference>
<evidence type="ECO:0000256" key="1">
    <source>
        <dbReference type="ARBA" id="ARBA00010954"/>
    </source>
</evidence>
<accession>A0A1D1ZTK2</accession>
<feature type="compositionally biased region" description="Low complexity" evidence="2">
    <location>
        <begin position="258"/>
        <end position="270"/>
    </location>
</feature>
<dbReference type="InterPro" id="IPR008862">
    <property type="entry name" value="Tcp11"/>
</dbReference>
<evidence type="ECO:0000313" key="3">
    <source>
        <dbReference type="EMBL" id="JAT70065.1"/>
    </source>
</evidence>
<dbReference type="PANTHER" id="PTHR12832:SF11">
    <property type="entry name" value="LD23868P"/>
    <property type="match status" value="1"/>
</dbReference>
<protein>
    <submittedName>
        <fullName evidence="3">Uncharacterized protein</fullName>
    </submittedName>
</protein>
<comment type="similarity">
    <text evidence="1">Belongs to the TCP11 family.</text>
</comment>
<name>A0A1D1ZTK2_AUXPR</name>
<sequence>MAALEAALQADLALLRERVLQLTGRAGLRRLEAALRATPGEGEAVGGAPGLDGAEGQGRGTTSQPAAAAEEGGEGGMAQTIDAWDVDAFLAQHPNFRLLWQLLHKPTWRLPTEEAEGAWRGAVRAETGPDMASSPVVDAGSGRVDAARLRTIAEAAFWDGLRHDLNKADTAGTAGKTARRGVLQRVHAILSEQAAELLDALDPASSLIEVVGAHLSTDKLRTLLGESHATPLHQPLLGLLRWSIQLLPKELHPEAERACASLAGSASESAEPTGTAAPPPNLAADLAVHTLRALCAQLRLARLHLANAQLEGLVAALSVRGCAEQARRHLAGALPSPAAGAAALRARLPRTAAWLALASGQVPALAPQLGAGPAARLPPRMATGTRQAGGGAGARNRGERPGALTGNDLGSPAPTAPAPGSWRGLLRIGAVQLAAGEGAVARLAAPEVAVPDRGRLVAAQEAFQQTLVLNACLLLLRTVARGGDRVAPLADVAADPDDAAADPGDAAADPNDTATNTSAPAPLTNDAKRRLLATLRDPGSNPADIAALVQRLGGGAPDARAEAALLAGLRRLVARNGPALRVLTQGLSQALMLTLLGGGGAARRTLVRCGAAELEPEVRQLAAQLEAVCGVTEAAFGPWLAALAEEA</sequence>
<feature type="region of interest" description="Disordered" evidence="2">
    <location>
        <begin position="496"/>
        <end position="526"/>
    </location>
</feature>
<dbReference type="PANTHER" id="PTHR12832">
    <property type="entry name" value="TESTIS-SPECIFIC PROTEIN PBS13 T-COMPLEX 11"/>
    <property type="match status" value="1"/>
</dbReference>
<feature type="compositionally biased region" description="Low complexity" evidence="2">
    <location>
        <begin position="371"/>
        <end position="386"/>
    </location>
</feature>
<organism evidence="3">
    <name type="scientific">Auxenochlorella protothecoides</name>
    <name type="common">Green microalga</name>
    <name type="synonym">Chlorella protothecoides</name>
    <dbReference type="NCBI Taxonomy" id="3075"/>
    <lineage>
        <taxon>Eukaryota</taxon>
        <taxon>Viridiplantae</taxon>
        <taxon>Chlorophyta</taxon>
        <taxon>core chlorophytes</taxon>
        <taxon>Trebouxiophyceae</taxon>
        <taxon>Chlorellales</taxon>
        <taxon>Chlorellaceae</taxon>
        <taxon>Auxenochlorella</taxon>
    </lineage>
</organism>
<proteinExistence type="inferred from homology"/>
<dbReference type="AlphaFoldDB" id="A0A1D1ZTK2"/>
<feature type="region of interest" description="Disordered" evidence="2">
    <location>
        <begin position="40"/>
        <end position="75"/>
    </location>
</feature>